<evidence type="ECO:0000256" key="7">
    <source>
        <dbReference type="ARBA" id="ARBA00023136"/>
    </source>
</evidence>
<dbReference type="Pfam" id="PF07715">
    <property type="entry name" value="Plug"/>
    <property type="match status" value="1"/>
</dbReference>
<dbReference type="InterPro" id="IPR036942">
    <property type="entry name" value="Beta-barrel_TonB_sf"/>
</dbReference>
<dbReference type="InterPro" id="IPR012910">
    <property type="entry name" value="Plug_dom"/>
</dbReference>
<comment type="similarity">
    <text evidence="10 11">Belongs to the TonB-dependent receptor family.</text>
</comment>
<feature type="domain" description="TonB-dependent receptor plug" evidence="13">
    <location>
        <begin position="21"/>
        <end position="127"/>
    </location>
</feature>
<keyword evidence="15" id="KW-1185">Reference proteome</keyword>
<sequence length="619" mass="67517">MPKVTIVAKPLVEAIKLDSFSAVTAVVSQAQLRDLNAVDLASALRRTPGVQIARYNPVGAFGGDQGGAIFIRGMGASRPGSEIKTYINGLPFYMGLFNHPILDILPINGMQNITVYKSPQPQISGNNFASISLHTADPVADTVALQGNLRVSGGMFGTFVEQANLTGRTGKLDFGIAQGFARSNGHRSNASGTLRNVMANVGTEINIKWRAEIHLLYVNNLAKDPGDNRAVAPAIAPQYNTDAGMLSAGVVHHYKNVQGEIQLYTNRGVSSWLYQPPPDSNGYYHFNMSGIRWKETIQPWKGGSIFLNLDYDHLGGKDITEASTPAAKSEFKPESFNLVSPNVGISQNLALATNVTIRPSAGIRFYKHNTFHSKWAPYAGLSTTWKQLTVFGNISRGINYPGLEAPLLSLLIPPLGDTWKSLQPETVDHIEAGVQWIPVAITEINLSLFSDKIKNRYIFGFPPVLSIPEFVNLGNYTMKGLELSLRQTIVKQWQFFAGLTLLDPSISNLPYAPKTAITAGINGRIGPVAIVFDGQSQSKVWALNKSRSADATNTEQIDGFTVVNTRISYVLPVLGQQGEAFVNVENLFNERYAYRPGYPMPGIWFQAGVSASFSKLRLN</sequence>
<dbReference type="InterPro" id="IPR037066">
    <property type="entry name" value="Plug_dom_sf"/>
</dbReference>
<evidence type="ECO:0000256" key="11">
    <source>
        <dbReference type="RuleBase" id="RU003357"/>
    </source>
</evidence>
<evidence type="ECO:0000256" key="6">
    <source>
        <dbReference type="ARBA" id="ARBA00023077"/>
    </source>
</evidence>
<evidence type="ECO:0000256" key="8">
    <source>
        <dbReference type="ARBA" id="ARBA00023170"/>
    </source>
</evidence>
<dbReference type="Gene3D" id="2.40.170.20">
    <property type="entry name" value="TonB-dependent receptor, beta-barrel domain"/>
    <property type="match status" value="1"/>
</dbReference>
<dbReference type="GO" id="GO:0015344">
    <property type="term" value="F:siderophore uptake transmembrane transporter activity"/>
    <property type="evidence" value="ECO:0007669"/>
    <property type="project" value="TreeGrafter"/>
</dbReference>
<keyword evidence="9 10" id="KW-0998">Cell outer membrane</keyword>
<protein>
    <submittedName>
        <fullName evidence="14">TonB-dependent receptor</fullName>
    </submittedName>
</protein>
<organism evidence="14 15">
    <name type="scientific">Chitinophaga solisilvae</name>
    <dbReference type="NCBI Taxonomy" id="1233460"/>
    <lineage>
        <taxon>Bacteria</taxon>
        <taxon>Pseudomonadati</taxon>
        <taxon>Bacteroidota</taxon>
        <taxon>Chitinophagia</taxon>
        <taxon>Chitinophagales</taxon>
        <taxon>Chitinophagaceae</taxon>
        <taxon>Chitinophaga</taxon>
    </lineage>
</organism>
<dbReference type="PANTHER" id="PTHR30069">
    <property type="entry name" value="TONB-DEPENDENT OUTER MEMBRANE RECEPTOR"/>
    <property type="match status" value="1"/>
</dbReference>
<dbReference type="Pfam" id="PF00593">
    <property type="entry name" value="TonB_dep_Rec_b-barrel"/>
    <property type="match status" value="1"/>
</dbReference>
<dbReference type="OrthoDB" id="9758472at2"/>
<evidence type="ECO:0000256" key="2">
    <source>
        <dbReference type="ARBA" id="ARBA00022448"/>
    </source>
</evidence>
<evidence type="ECO:0000256" key="9">
    <source>
        <dbReference type="ARBA" id="ARBA00023237"/>
    </source>
</evidence>
<evidence type="ECO:0000256" key="10">
    <source>
        <dbReference type="PROSITE-ProRule" id="PRU01360"/>
    </source>
</evidence>
<evidence type="ECO:0000256" key="1">
    <source>
        <dbReference type="ARBA" id="ARBA00004571"/>
    </source>
</evidence>
<accession>A0A433W8N0</accession>
<dbReference type="GO" id="GO:0009279">
    <property type="term" value="C:cell outer membrane"/>
    <property type="evidence" value="ECO:0007669"/>
    <property type="project" value="UniProtKB-SubCell"/>
</dbReference>
<keyword evidence="7 10" id="KW-0472">Membrane</keyword>
<dbReference type="Proteomes" id="UP000281028">
    <property type="component" value="Unassembled WGS sequence"/>
</dbReference>
<dbReference type="PROSITE" id="PS52016">
    <property type="entry name" value="TONB_DEPENDENT_REC_3"/>
    <property type="match status" value="1"/>
</dbReference>
<keyword evidence="6 11" id="KW-0798">TonB box</keyword>
<keyword evidence="4 10" id="KW-0812">Transmembrane</keyword>
<evidence type="ECO:0000256" key="5">
    <source>
        <dbReference type="ARBA" id="ARBA00022729"/>
    </source>
</evidence>
<evidence type="ECO:0000259" key="12">
    <source>
        <dbReference type="Pfam" id="PF00593"/>
    </source>
</evidence>
<dbReference type="AlphaFoldDB" id="A0A433W8N0"/>
<evidence type="ECO:0000256" key="3">
    <source>
        <dbReference type="ARBA" id="ARBA00022452"/>
    </source>
</evidence>
<dbReference type="InterPro" id="IPR039426">
    <property type="entry name" value="TonB-dep_rcpt-like"/>
</dbReference>
<evidence type="ECO:0000256" key="4">
    <source>
        <dbReference type="ARBA" id="ARBA00022692"/>
    </source>
</evidence>
<reference evidence="14" key="1">
    <citation type="submission" date="2020-05" db="EMBL/GenBank/DDBJ databases">
        <title>Chitinophaga laudate sp. nov., isolated from a tropical peat swamp.</title>
        <authorList>
            <person name="Goh C.B.S."/>
            <person name="Lee M.S."/>
            <person name="Parimannan S."/>
            <person name="Pasbakhsh P."/>
            <person name="Yule C.M."/>
            <person name="Rajandas H."/>
            <person name="Loke S."/>
            <person name="Croft L."/>
            <person name="Tan J.B.L."/>
        </authorList>
    </citation>
    <scope>NUCLEOTIDE SEQUENCE</scope>
    <source>
        <strain evidence="14">Mgbs1</strain>
    </source>
</reference>
<keyword evidence="8 14" id="KW-0675">Receptor</keyword>
<dbReference type="PANTHER" id="PTHR30069:SF29">
    <property type="entry name" value="HEMOGLOBIN AND HEMOGLOBIN-HAPTOGLOBIN-BINDING PROTEIN 1-RELATED"/>
    <property type="match status" value="1"/>
</dbReference>
<gene>
    <name evidence="14" type="ORF">ECE50_009990</name>
</gene>
<dbReference type="EMBL" id="RIAR02000001">
    <property type="protein sequence ID" value="NSL87161.1"/>
    <property type="molecule type" value="Genomic_DNA"/>
</dbReference>
<feature type="domain" description="TonB-dependent receptor-like beta-barrel" evidence="12">
    <location>
        <begin position="238"/>
        <end position="587"/>
    </location>
</feature>
<dbReference type="InterPro" id="IPR000531">
    <property type="entry name" value="Beta-barrel_TonB"/>
</dbReference>
<dbReference type="SUPFAM" id="SSF56935">
    <property type="entry name" value="Porins"/>
    <property type="match status" value="1"/>
</dbReference>
<keyword evidence="5" id="KW-0732">Signal</keyword>
<name>A0A433W8N0_9BACT</name>
<dbReference type="Gene3D" id="2.170.130.10">
    <property type="entry name" value="TonB-dependent receptor, plug domain"/>
    <property type="match status" value="1"/>
</dbReference>
<keyword evidence="2 10" id="KW-0813">Transport</keyword>
<evidence type="ECO:0000313" key="14">
    <source>
        <dbReference type="EMBL" id="NSL87161.1"/>
    </source>
</evidence>
<proteinExistence type="inferred from homology"/>
<dbReference type="GO" id="GO:0044718">
    <property type="term" value="P:siderophore transmembrane transport"/>
    <property type="evidence" value="ECO:0007669"/>
    <property type="project" value="TreeGrafter"/>
</dbReference>
<comment type="subcellular location">
    <subcellularLocation>
        <location evidence="1 10">Cell outer membrane</location>
        <topology evidence="1 10">Multi-pass membrane protein</topology>
    </subcellularLocation>
</comment>
<comment type="caution">
    <text evidence="14">The sequence shown here is derived from an EMBL/GenBank/DDBJ whole genome shotgun (WGS) entry which is preliminary data.</text>
</comment>
<evidence type="ECO:0000313" key="15">
    <source>
        <dbReference type="Proteomes" id="UP000281028"/>
    </source>
</evidence>
<evidence type="ECO:0000259" key="13">
    <source>
        <dbReference type="Pfam" id="PF07715"/>
    </source>
</evidence>
<keyword evidence="3 10" id="KW-1134">Transmembrane beta strand</keyword>